<gene>
    <name evidence="1" type="ORF">D1093_04335</name>
</gene>
<keyword evidence="2" id="KW-1185">Reference proteome</keyword>
<proteinExistence type="predicted"/>
<dbReference type="AlphaFoldDB" id="A0A5B9CWG0"/>
<dbReference type="KEGG" id="bky:D1093_04335"/>
<dbReference type="RefSeq" id="WP_120100880.1">
    <property type="nucleotide sequence ID" value="NZ_CP031843.2"/>
</dbReference>
<reference evidence="1 2" key="1">
    <citation type="journal article" date="2020" name="Int. J. Syst. Evol. Microbiol.">
        <title>Bartonella kosoyi sp. nov. and Bartonella krasnovii sp. nov., two novel species closely related to the zoonotic Bartonella elizabethae, isolated from black rats and wild desert rodent-fleas.</title>
        <authorList>
            <person name="Gutierrez R."/>
            <person name="Shalit T."/>
            <person name="Markus B."/>
            <person name="Yuan C."/>
            <person name="Nachum-Biala Y."/>
            <person name="Elad D."/>
            <person name="Harrus S."/>
        </authorList>
    </citation>
    <scope>NUCLEOTIDE SEQUENCE [LARGE SCALE GENOMIC DNA]</scope>
    <source>
        <strain evidence="1 2">Tel Aviv</strain>
    </source>
</reference>
<accession>A0A5B9CWG0</accession>
<evidence type="ECO:0000313" key="1">
    <source>
        <dbReference type="EMBL" id="QEE08874.1"/>
    </source>
</evidence>
<organism evidence="1 2">
    <name type="scientific">Bartonella kosoyi</name>
    <dbReference type="NCBI Taxonomy" id="2133959"/>
    <lineage>
        <taxon>Bacteria</taxon>
        <taxon>Pseudomonadati</taxon>
        <taxon>Pseudomonadota</taxon>
        <taxon>Alphaproteobacteria</taxon>
        <taxon>Hyphomicrobiales</taxon>
        <taxon>Bartonellaceae</taxon>
        <taxon>Bartonella</taxon>
    </lineage>
</organism>
<protein>
    <submittedName>
        <fullName evidence="1">Filamentous hemagglutinin</fullName>
    </submittedName>
</protein>
<name>A0A5B9CWG0_9HYPH</name>
<dbReference type="Proteomes" id="UP000321940">
    <property type="component" value="Chromosome"/>
</dbReference>
<sequence length="462" mass="49730">MSASLNKDKSSSDYHSVVEQSGIKAEAGGFDITVTGTTNLTGGIIASSASADKNSLTTGSITTSDITNSAHATASSHGFSLSGNDTIKNITKNVLNHGKAKDGAEGETKSAISDGTIILTNTTGQRSMGQDAGEIIGSLNRNTATAHQAVAPIDATSLEGAVHNRLDMINDLSDEGLGYFYKIYKIAYATKHPEGEVAHDENGNVLYLTDENGKPIKGNDGKYITLYHFLKPEEENHLQKGSDGEVHMFYNGIFTSPDDAARYAVQFADNDHGHLYFTYFPQDKDMLVEVGIAVFQKFFEGTFFFGLTNSTKKFQNTMYLYGNDGLRIDGHSRGSMTVGNGMHDFEKRGIHGIAGNTSINLFGPAYNAQSMANTLDYLSDGKQTSVGLENHAYDFVGIKFGGNPATFDKIPSGSSPGNEAWRIFTTYPTVHACYGHAGRECTSFYGSSHRIQINSIQSGGKK</sequence>
<evidence type="ECO:0000313" key="2">
    <source>
        <dbReference type="Proteomes" id="UP000321940"/>
    </source>
</evidence>
<dbReference type="EMBL" id="CP031843">
    <property type="protein sequence ID" value="QEE08874.1"/>
    <property type="molecule type" value="Genomic_DNA"/>
</dbReference>